<keyword evidence="1" id="KW-1133">Transmembrane helix</keyword>
<protein>
    <submittedName>
        <fullName evidence="2">Uncharacterized protein</fullName>
    </submittedName>
</protein>
<dbReference type="KEGG" id="sru:SRU_0145"/>
<reference evidence="2 3" key="1">
    <citation type="journal article" date="2005" name="Proc. Natl. Acad. Sci. U.S.A.">
        <title>The genome of Salinibacter ruber: convergence and gene exchange among hyperhalophilic bacteria and archaea.</title>
        <authorList>
            <person name="Mongodin E.F."/>
            <person name="Nelson K.E."/>
            <person name="Daugherty S."/>
            <person name="Deboy R.T."/>
            <person name="Wister J."/>
            <person name="Khouri H."/>
            <person name="Weidman J."/>
            <person name="Walsh D.A."/>
            <person name="Papke R.T."/>
            <person name="Sanchez Perez G."/>
            <person name="Sharma A.K."/>
            <person name="Nesbo C.L."/>
            <person name="MacLeod D."/>
            <person name="Bapteste E."/>
            <person name="Doolittle W.F."/>
            <person name="Charlebois R.L."/>
            <person name="Legault B."/>
            <person name="Rodriguez-Valera F."/>
        </authorList>
    </citation>
    <scope>NUCLEOTIDE SEQUENCE [LARGE SCALE GENOMIC DNA]</scope>
    <source>
        <strain evidence="3">DSM 13855 / CECT 5946 / M31</strain>
    </source>
</reference>
<accession>Q2S683</accession>
<sequence length="74" mass="8105">MCTDAMTIALIVVLGGIVAVLFFLVMIARLSTEEEKRAPRKRDEGILREVLTGFVVGIALPAIVFLSFFLFFAG</sequence>
<dbReference type="Proteomes" id="UP000008674">
    <property type="component" value="Chromosome"/>
</dbReference>
<dbReference type="EMBL" id="CP000159">
    <property type="protein sequence ID" value="ABC44106.1"/>
    <property type="molecule type" value="Genomic_DNA"/>
</dbReference>
<dbReference type="AlphaFoldDB" id="Q2S683"/>
<gene>
    <name evidence="2" type="ordered locus">SRU_0145</name>
</gene>
<feature type="transmembrane region" description="Helical" evidence="1">
    <location>
        <begin position="50"/>
        <end position="73"/>
    </location>
</feature>
<dbReference type="HOGENOM" id="CLU_2773518_0_0_10"/>
<proteinExistence type="predicted"/>
<evidence type="ECO:0000313" key="3">
    <source>
        <dbReference type="Proteomes" id="UP000008674"/>
    </source>
</evidence>
<keyword evidence="1" id="KW-0472">Membrane</keyword>
<keyword evidence="3" id="KW-1185">Reference proteome</keyword>
<organism evidence="2 3">
    <name type="scientific">Salinibacter ruber (strain DSM 13855 / M31)</name>
    <dbReference type="NCBI Taxonomy" id="309807"/>
    <lineage>
        <taxon>Bacteria</taxon>
        <taxon>Pseudomonadati</taxon>
        <taxon>Rhodothermota</taxon>
        <taxon>Rhodothermia</taxon>
        <taxon>Rhodothermales</taxon>
        <taxon>Salinibacteraceae</taxon>
        <taxon>Salinibacter</taxon>
    </lineage>
</organism>
<dbReference type="PATRIC" id="fig|309807.25.peg.157"/>
<evidence type="ECO:0000313" key="2">
    <source>
        <dbReference type="EMBL" id="ABC44106.1"/>
    </source>
</evidence>
<dbReference type="EnsemblBacteria" id="ABC44106">
    <property type="protein sequence ID" value="ABC44106"/>
    <property type="gene ID" value="SRU_0145"/>
</dbReference>
<evidence type="ECO:0000256" key="1">
    <source>
        <dbReference type="SAM" id="Phobius"/>
    </source>
</evidence>
<name>Q2S683_SALRD</name>
<feature type="transmembrane region" description="Helical" evidence="1">
    <location>
        <begin position="6"/>
        <end position="30"/>
    </location>
</feature>
<keyword evidence="1" id="KW-0812">Transmembrane</keyword>